<evidence type="ECO:0000313" key="6">
    <source>
        <dbReference type="Proteomes" id="UP001597176"/>
    </source>
</evidence>
<dbReference type="PANTHER" id="PTHR43464">
    <property type="entry name" value="METHYLTRANSFERASE"/>
    <property type="match status" value="1"/>
</dbReference>
<dbReference type="CDD" id="cd02440">
    <property type="entry name" value="AdoMet_MTases"/>
    <property type="match status" value="1"/>
</dbReference>
<dbReference type="Proteomes" id="UP001597176">
    <property type="component" value="Unassembled WGS sequence"/>
</dbReference>
<feature type="domain" description="Methyltransferase" evidence="4">
    <location>
        <begin position="57"/>
        <end position="154"/>
    </location>
</feature>
<dbReference type="GO" id="GO:0008168">
    <property type="term" value="F:methyltransferase activity"/>
    <property type="evidence" value="ECO:0007669"/>
    <property type="project" value="UniProtKB-KW"/>
</dbReference>
<dbReference type="Pfam" id="PF13649">
    <property type="entry name" value="Methyltransf_25"/>
    <property type="match status" value="1"/>
</dbReference>
<dbReference type="EC" id="2.1.1.-" evidence="5"/>
<evidence type="ECO:0000256" key="3">
    <source>
        <dbReference type="ARBA" id="ARBA00022691"/>
    </source>
</evidence>
<comment type="caution">
    <text evidence="5">The sequence shown here is derived from an EMBL/GenBank/DDBJ whole genome shotgun (WGS) entry which is preliminary data.</text>
</comment>
<keyword evidence="2 5" id="KW-0808">Transferase</keyword>
<dbReference type="EMBL" id="JBHTND010000012">
    <property type="protein sequence ID" value="MFD1301985.1"/>
    <property type="molecule type" value="Genomic_DNA"/>
</dbReference>
<keyword evidence="1 5" id="KW-0489">Methyltransferase</keyword>
<dbReference type="PANTHER" id="PTHR43464:SF19">
    <property type="entry name" value="UBIQUINONE BIOSYNTHESIS O-METHYLTRANSFERASE, MITOCHONDRIAL"/>
    <property type="match status" value="1"/>
</dbReference>
<protein>
    <submittedName>
        <fullName evidence="5">Class I SAM-dependent methyltransferase</fullName>
        <ecNumber evidence="5">2.1.1.-</ecNumber>
    </submittedName>
</protein>
<evidence type="ECO:0000313" key="5">
    <source>
        <dbReference type="EMBL" id="MFD1301985.1"/>
    </source>
</evidence>
<keyword evidence="3" id="KW-0949">S-adenosyl-L-methionine</keyword>
<sequence length="296" mass="31593">MDGNIAMIDGVITQREYWNGEVGARWARNQRRIDAVFAPLTAALFDEARLRVDSSLLDIGCGAGDCAIIAARRLGARGRVVAVDLSAPLLAVARERAEIEALAGASITFIEADAQSHDLGSSLFEHAISRFGVMFFEASGAAFANIRKALVPGGRLTFLCWRRIEDNPWIAVPRHVVLPLVPALEPALPDAPGPFRFAEAESIGAILAQAGFLDITVEAIDRPLTLARSGNGTSYEAAEAAADFAIELGPVSRLLRDQPASIRSMAQKRVADEFADRALSGAVTLAAGCWLVSAMR</sequence>
<evidence type="ECO:0000256" key="1">
    <source>
        <dbReference type="ARBA" id="ARBA00022603"/>
    </source>
</evidence>
<dbReference type="GO" id="GO:0032259">
    <property type="term" value="P:methylation"/>
    <property type="evidence" value="ECO:0007669"/>
    <property type="project" value="UniProtKB-KW"/>
</dbReference>
<reference evidence="6" key="1">
    <citation type="journal article" date="2019" name="Int. J. Syst. Evol. Microbiol.">
        <title>The Global Catalogue of Microorganisms (GCM) 10K type strain sequencing project: providing services to taxonomists for standard genome sequencing and annotation.</title>
        <authorList>
            <consortium name="The Broad Institute Genomics Platform"/>
            <consortium name="The Broad Institute Genome Sequencing Center for Infectious Disease"/>
            <person name="Wu L."/>
            <person name="Ma J."/>
        </authorList>
    </citation>
    <scope>NUCLEOTIDE SEQUENCE [LARGE SCALE GENOMIC DNA]</scope>
    <source>
        <strain evidence="6">CCUG 56108</strain>
    </source>
</reference>
<dbReference type="InterPro" id="IPR041698">
    <property type="entry name" value="Methyltransf_25"/>
</dbReference>
<dbReference type="RefSeq" id="WP_238205987.1">
    <property type="nucleotide sequence ID" value="NZ_JBHTND010000012.1"/>
</dbReference>
<accession>A0ABW3WYU6</accession>
<dbReference type="InterPro" id="IPR029063">
    <property type="entry name" value="SAM-dependent_MTases_sf"/>
</dbReference>
<proteinExistence type="predicted"/>
<evidence type="ECO:0000256" key="2">
    <source>
        <dbReference type="ARBA" id="ARBA00022679"/>
    </source>
</evidence>
<dbReference type="SUPFAM" id="SSF53335">
    <property type="entry name" value="S-adenosyl-L-methionine-dependent methyltransferases"/>
    <property type="match status" value="1"/>
</dbReference>
<organism evidence="5 6">
    <name type="scientific">Methylobacterium marchantiae</name>
    <dbReference type="NCBI Taxonomy" id="600331"/>
    <lineage>
        <taxon>Bacteria</taxon>
        <taxon>Pseudomonadati</taxon>
        <taxon>Pseudomonadota</taxon>
        <taxon>Alphaproteobacteria</taxon>
        <taxon>Hyphomicrobiales</taxon>
        <taxon>Methylobacteriaceae</taxon>
        <taxon>Methylobacterium</taxon>
    </lineage>
</organism>
<gene>
    <name evidence="5" type="ORF">ACFQ4G_10345</name>
</gene>
<name>A0ABW3WYU6_9HYPH</name>
<keyword evidence="6" id="KW-1185">Reference proteome</keyword>
<evidence type="ECO:0000259" key="4">
    <source>
        <dbReference type="Pfam" id="PF13649"/>
    </source>
</evidence>
<dbReference type="Gene3D" id="3.40.50.150">
    <property type="entry name" value="Vaccinia Virus protein VP39"/>
    <property type="match status" value="1"/>
</dbReference>